<dbReference type="STRING" id="360411.AC812_07520"/>
<keyword evidence="1" id="KW-0812">Transmembrane</keyword>
<evidence type="ECO:0000313" key="2">
    <source>
        <dbReference type="EMBL" id="KPL75823.1"/>
    </source>
</evidence>
<accession>A0A0P6XSQ2</accession>
<proteinExistence type="predicted"/>
<comment type="caution">
    <text evidence="2">The sequence shown here is derived from an EMBL/GenBank/DDBJ whole genome shotgun (WGS) entry which is preliminary data.</text>
</comment>
<keyword evidence="1" id="KW-0472">Membrane</keyword>
<dbReference type="AlphaFoldDB" id="A0A0P6XSQ2"/>
<keyword evidence="1" id="KW-1133">Transmembrane helix</keyword>
<gene>
    <name evidence="2" type="ORF">AC812_07520</name>
</gene>
<organism evidence="2 3">
    <name type="scientific">Bellilinea caldifistulae</name>
    <dbReference type="NCBI Taxonomy" id="360411"/>
    <lineage>
        <taxon>Bacteria</taxon>
        <taxon>Bacillati</taxon>
        <taxon>Chloroflexota</taxon>
        <taxon>Anaerolineae</taxon>
        <taxon>Anaerolineales</taxon>
        <taxon>Anaerolineaceae</taxon>
        <taxon>Bellilinea</taxon>
    </lineage>
</organism>
<dbReference type="RefSeq" id="WP_061918112.1">
    <property type="nucleotide sequence ID" value="NZ_DF967971.1"/>
</dbReference>
<name>A0A0P6XSQ2_9CHLR</name>
<keyword evidence="3" id="KW-1185">Reference proteome</keyword>
<protein>
    <submittedName>
        <fullName evidence="2">Uncharacterized protein</fullName>
    </submittedName>
</protein>
<evidence type="ECO:0000313" key="3">
    <source>
        <dbReference type="Proteomes" id="UP000050514"/>
    </source>
</evidence>
<dbReference type="Proteomes" id="UP000050514">
    <property type="component" value="Unassembled WGS sequence"/>
</dbReference>
<feature type="transmembrane region" description="Helical" evidence="1">
    <location>
        <begin position="12"/>
        <end position="29"/>
    </location>
</feature>
<evidence type="ECO:0000256" key="1">
    <source>
        <dbReference type="SAM" id="Phobius"/>
    </source>
</evidence>
<reference evidence="2 3" key="1">
    <citation type="submission" date="2015-07" db="EMBL/GenBank/DDBJ databases">
        <title>Draft genome of Bellilinea caldifistulae DSM 17877.</title>
        <authorList>
            <person name="Hemp J."/>
            <person name="Ward L.M."/>
            <person name="Pace L.A."/>
            <person name="Fischer W.W."/>
        </authorList>
    </citation>
    <scope>NUCLEOTIDE SEQUENCE [LARGE SCALE GENOMIC DNA]</scope>
    <source>
        <strain evidence="2 3">GOMI-1</strain>
    </source>
</reference>
<sequence>MGSGSNRKGEIFFLLIIGIAFALLLYFGSDFGSGFSFGKSAGWDPFTPILKGLSGLGQAITQSFSRILP</sequence>
<dbReference type="EMBL" id="LGHJ01000013">
    <property type="protein sequence ID" value="KPL75823.1"/>
    <property type="molecule type" value="Genomic_DNA"/>
</dbReference>